<keyword evidence="2" id="KW-0812">Transmembrane</keyword>
<comment type="caution">
    <text evidence="3">The sequence shown here is derived from an EMBL/GenBank/DDBJ whole genome shotgun (WGS) entry which is preliminary data.</text>
</comment>
<organism evidence="3 4">
    <name type="scientific">Candidatus Sungiibacteriota bacterium</name>
    <dbReference type="NCBI Taxonomy" id="2750080"/>
    <lineage>
        <taxon>Bacteria</taxon>
        <taxon>Candidatus Sungiibacteriota</taxon>
    </lineage>
</organism>
<feature type="transmembrane region" description="Helical" evidence="2">
    <location>
        <begin position="7"/>
        <end position="30"/>
    </location>
</feature>
<feature type="region of interest" description="Disordered" evidence="1">
    <location>
        <begin position="37"/>
        <end position="88"/>
    </location>
</feature>
<keyword evidence="2" id="KW-1133">Transmembrane helix</keyword>
<proteinExistence type="predicted"/>
<dbReference type="AlphaFoldDB" id="A0A9D6DQB8"/>
<evidence type="ECO:0000313" key="4">
    <source>
        <dbReference type="Proteomes" id="UP000786662"/>
    </source>
</evidence>
<protein>
    <submittedName>
        <fullName evidence="3">Uncharacterized protein</fullName>
    </submittedName>
</protein>
<feature type="compositionally biased region" description="Polar residues" evidence="1">
    <location>
        <begin position="39"/>
        <end position="58"/>
    </location>
</feature>
<evidence type="ECO:0000256" key="2">
    <source>
        <dbReference type="SAM" id="Phobius"/>
    </source>
</evidence>
<dbReference type="EMBL" id="JACOYY010000005">
    <property type="protein sequence ID" value="MBI2052083.1"/>
    <property type="molecule type" value="Genomic_DNA"/>
</dbReference>
<dbReference type="Proteomes" id="UP000786662">
    <property type="component" value="Unassembled WGS sequence"/>
</dbReference>
<feature type="compositionally biased region" description="Basic and acidic residues" evidence="1">
    <location>
        <begin position="77"/>
        <end position="88"/>
    </location>
</feature>
<gene>
    <name evidence="3" type="ORF">HYT38_00180</name>
</gene>
<reference evidence="3" key="1">
    <citation type="submission" date="2020-07" db="EMBL/GenBank/DDBJ databases">
        <title>Huge and variable diversity of episymbiotic CPR bacteria and DPANN archaea in groundwater ecosystems.</title>
        <authorList>
            <person name="He C.Y."/>
            <person name="Keren R."/>
            <person name="Whittaker M."/>
            <person name="Farag I.F."/>
            <person name="Doudna J."/>
            <person name="Cate J.H.D."/>
            <person name="Banfield J.F."/>
        </authorList>
    </citation>
    <scope>NUCLEOTIDE SEQUENCE</scope>
    <source>
        <strain evidence="3">NC_groundwater_191_Ag_S-0.1um_45_8</strain>
    </source>
</reference>
<sequence>MGNETQKLNLVIAIVVIAVVIIGVYLWWYYPNNPKAPSAQDSETLGEQVSGQTQTPTDSMPDVNPYEADTNPFEKTNPLKDVYKNPFE</sequence>
<keyword evidence="2" id="KW-0472">Membrane</keyword>
<evidence type="ECO:0000313" key="3">
    <source>
        <dbReference type="EMBL" id="MBI2052083.1"/>
    </source>
</evidence>
<evidence type="ECO:0000256" key="1">
    <source>
        <dbReference type="SAM" id="MobiDB-lite"/>
    </source>
</evidence>
<accession>A0A9D6DQB8</accession>
<name>A0A9D6DQB8_9BACT</name>